<accession>A0A835SQG0</accession>
<name>A0A835SQG0_9CHLO</name>
<feature type="region of interest" description="Disordered" evidence="1">
    <location>
        <begin position="1"/>
        <end position="22"/>
    </location>
</feature>
<feature type="compositionally biased region" description="Low complexity" evidence="1">
    <location>
        <begin position="288"/>
        <end position="298"/>
    </location>
</feature>
<feature type="compositionally biased region" description="Low complexity" evidence="1">
    <location>
        <begin position="636"/>
        <end position="659"/>
    </location>
</feature>
<dbReference type="PANTHER" id="PTHR43267">
    <property type="entry name" value="TRNA THREONYLCARBAMOYLADENOSINE DEHYDRATASE"/>
    <property type="match status" value="1"/>
</dbReference>
<feature type="compositionally biased region" description="Low complexity" evidence="1">
    <location>
        <begin position="434"/>
        <end position="456"/>
    </location>
</feature>
<feature type="compositionally biased region" description="Low complexity" evidence="1">
    <location>
        <begin position="121"/>
        <end position="136"/>
    </location>
</feature>
<dbReference type="SUPFAM" id="SSF69572">
    <property type="entry name" value="Activating enzymes of the ubiquitin-like proteins"/>
    <property type="match status" value="1"/>
</dbReference>
<sequence length="729" mass="75209">MHLRTLGERSAAPTSPGGADLLAPKPTFTVRGHAWPAVRRPCWAPPRFNCQASGSQHAGVSLQDKAAIQHQDVPRLEADSTLQTRRSLSLSAVDATGGTAGSGSWLVAAAGVACAPTISAFDSSSSGSDVDDSGAVQTQPSDMPNYYTADTNGGNGTQPVSSSRSSQGAMGGGSAPTQGLSAANSLNHRPQHARTAGWHETAEQLRAAAAVAAEMGADAIAAGSNSNAAGSAPATATAAAAAAAATVSSTSNTSYPTQTTAPRPAPVPTLFPEPEHGPHPQPEPEPDPGLAAAAAAPHPAAAADWLQRTRLLLGPEGLDKLESARVLVVGLGGVGSYVAEFLVRAGVGHLAIVDGDVVDVTNKNRQLPALDSTVGQPKAQVVAQRLLDINPQLNLVVRQEFLLPDSAGLTLLGEVAAQLEAQRQQRLRQEQEQRQQLGQEGQEGQEAAAAGAEAAASNGDGRSPPALDWVVDCIDSIAPKLALVAAAHRSGAQIISSMGAGGRMDPLSVHVADISETYGDSFAAHVRKGLRKTYGISSGVACVFSTEPCRKTSLALSPGALKGYKKSYYGTISFLPAIFGLHIAAHILNVIVDGPMLQTERKQRAKLRAEREKGTPAASKVPGAGAAARRREKRQQQQQPASPRPSRSQQQQQQQQQQQEEAESLGSGGSTAPGSAAAFEDVARKKQQVAPMAPEQAAIRRSPPAAPVLPPSSWLDAVRAGDGSEGFGI</sequence>
<dbReference type="GO" id="GO:0061504">
    <property type="term" value="P:cyclic threonylcarbamoyladenosine biosynthetic process"/>
    <property type="evidence" value="ECO:0007669"/>
    <property type="project" value="TreeGrafter"/>
</dbReference>
<evidence type="ECO:0000313" key="4">
    <source>
        <dbReference type="Proteomes" id="UP000613740"/>
    </source>
</evidence>
<dbReference type="InterPro" id="IPR045886">
    <property type="entry name" value="ThiF/MoeB/HesA"/>
</dbReference>
<keyword evidence="4" id="KW-1185">Reference proteome</keyword>
<dbReference type="Proteomes" id="UP000613740">
    <property type="component" value="Unassembled WGS sequence"/>
</dbReference>
<protein>
    <recommendedName>
        <fullName evidence="2">THIF-type NAD/FAD binding fold domain-containing protein</fullName>
    </recommendedName>
</protein>
<comment type="caution">
    <text evidence="3">The sequence shown here is derived from an EMBL/GenBank/DDBJ whole genome shotgun (WGS) entry which is preliminary data.</text>
</comment>
<feature type="compositionally biased region" description="Polar residues" evidence="1">
    <location>
        <begin position="175"/>
        <end position="188"/>
    </location>
</feature>
<dbReference type="CDD" id="cd00755">
    <property type="entry name" value="YgdL_like"/>
    <property type="match status" value="1"/>
</dbReference>
<proteinExistence type="predicted"/>
<feature type="compositionally biased region" description="Polar residues" evidence="1">
    <location>
        <begin position="137"/>
        <end position="168"/>
    </location>
</feature>
<gene>
    <name evidence="3" type="ORF">HYH02_013882</name>
</gene>
<dbReference type="Pfam" id="PF00899">
    <property type="entry name" value="ThiF"/>
    <property type="match status" value="1"/>
</dbReference>
<reference evidence="3" key="1">
    <citation type="journal article" date="2020" name="bioRxiv">
        <title>Comparative genomics of Chlamydomonas.</title>
        <authorList>
            <person name="Craig R.J."/>
            <person name="Hasan A.R."/>
            <person name="Ness R.W."/>
            <person name="Keightley P.D."/>
        </authorList>
    </citation>
    <scope>NUCLEOTIDE SEQUENCE</scope>
    <source>
        <strain evidence="3">CCAP 11/173</strain>
    </source>
</reference>
<dbReference type="AlphaFoldDB" id="A0A835SQG0"/>
<feature type="region of interest" description="Disordered" evidence="1">
    <location>
        <begin position="602"/>
        <end position="729"/>
    </location>
</feature>
<feature type="compositionally biased region" description="Low complexity" evidence="1">
    <location>
        <begin position="616"/>
        <end position="627"/>
    </location>
</feature>
<dbReference type="OrthoDB" id="10265862at2759"/>
<feature type="region of interest" description="Disordered" evidence="1">
    <location>
        <begin position="426"/>
        <end position="463"/>
    </location>
</feature>
<feature type="region of interest" description="Disordered" evidence="1">
    <location>
        <begin position="121"/>
        <end position="198"/>
    </location>
</feature>
<dbReference type="EMBL" id="JAEHOD010000082">
    <property type="protein sequence ID" value="KAG2429931.1"/>
    <property type="molecule type" value="Genomic_DNA"/>
</dbReference>
<feature type="domain" description="THIF-type NAD/FAD binding fold" evidence="2">
    <location>
        <begin position="311"/>
        <end position="406"/>
    </location>
</feature>
<organism evidence="3 4">
    <name type="scientific">Chlamydomonas schloesseri</name>
    <dbReference type="NCBI Taxonomy" id="2026947"/>
    <lineage>
        <taxon>Eukaryota</taxon>
        <taxon>Viridiplantae</taxon>
        <taxon>Chlorophyta</taxon>
        <taxon>core chlorophytes</taxon>
        <taxon>Chlorophyceae</taxon>
        <taxon>CS clade</taxon>
        <taxon>Chlamydomonadales</taxon>
        <taxon>Chlamydomonadaceae</taxon>
        <taxon>Chlamydomonas</taxon>
    </lineage>
</organism>
<evidence type="ECO:0000313" key="3">
    <source>
        <dbReference type="EMBL" id="KAG2429931.1"/>
    </source>
</evidence>
<dbReference type="InterPro" id="IPR000594">
    <property type="entry name" value="ThiF_NAD_FAD-bd"/>
</dbReference>
<dbReference type="Gene3D" id="3.40.50.720">
    <property type="entry name" value="NAD(P)-binding Rossmann-like Domain"/>
    <property type="match status" value="1"/>
</dbReference>
<dbReference type="PANTHER" id="PTHR43267:SF1">
    <property type="entry name" value="TRNA THREONYLCARBAMOYLADENOSINE DEHYDRATASE"/>
    <property type="match status" value="1"/>
</dbReference>
<evidence type="ECO:0000256" key="1">
    <source>
        <dbReference type="SAM" id="MobiDB-lite"/>
    </source>
</evidence>
<dbReference type="GO" id="GO:0061503">
    <property type="term" value="F:tRNA threonylcarbamoyladenosine dehydratase"/>
    <property type="evidence" value="ECO:0007669"/>
    <property type="project" value="TreeGrafter"/>
</dbReference>
<feature type="compositionally biased region" description="Basic and acidic residues" evidence="1">
    <location>
        <begin position="602"/>
        <end position="614"/>
    </location>
</feature>
<feature type="region of interest" description="Disordered" evidence="1">
    <location>
        <begin position="248"/>
        <end position="298"/>
    </location>
</feature>
<dbReference type="InterPro" id="IPR035985">
    <property type="entry name" value="Ubiquitin-activating_enz"/>
</dbReference>
<dbReference type="GO" id="GO:0008641">
    <property type="term" value="F:ubiquitin-like modifier activating enzyme activity"/>
    <property type="evidence" value="ECO:0007669"/>
    <property type="project" value="InterPro"/>
</dbReference>
<evidence type="ECO:0000259" key="2">
    <source>
        <dbReference type="Pfam" id="PF00899"/>
    </source>
</evidence>